<dbReference type="InterPro" id="IPR003673">
    <property type="entry name" value="CoA-Trfase_fam_III"/>
</dbReference>
<gene>
    <name evidence="2" type="primary">bbsF_3</name>
    <name evidence="2" type="ORF">B7C42_07504</name>
</gene>
<dbReference type="EMBL" id="NGAF01000032">
    <property type="protein sequence ID" value="OXR40446.1"/>
    <property type="molecule type" value="Genomic_DNA"/>
</dbReference>
<dbReference type="EC" id="2.8.3.15" evidence="2"/>
<organism evidence="2 3">
    <name type="scientific">Nocardia cerradoensis</name>
    <dbReference type="NCBI Taxonomy" id="85688"/>
    <lineage>
        <taxon>Bacteria</taxon>
        <taxon>Bacillati</taxon>
        <taxon>Actinomycetota</taxon>
        <taxon>Actinomycetes</taxon>
        <taxon>Mycobacteriales</taxon>
        <taxon>Nocardiaceae</taxon>
        <taxon>Nocardia</taxon>
    </lineage>
</organism>
<dbReference type="GO" id="GO:0033877">
    <property type="term" value="F:succinyl-CoA:(R)-benzylsuccinate CoA-transferase activity"/>
    <property type="evidence" value="ECO:0007669"/>
    <property type="project" value="UniProtKB-EC"/>
</dbReference>
<evidence type="ECO:0000313" key="2">
    <source>
        <dbReference type="EMBL" id="OXR40446.1"/>
    </source>
</evidence>
<dbReference type="PANTHER" id="PTHR48207">
    <property type="entry name" value="SUCCINATE--HYDROXYMETHYLGLUTARATE COA-TRANSFERASE"/>
    <property type="match status" value="1"/>
</dbReference>
<protein>
    <submittedName>
        <fullName evidence="2">Succinyl-CoA:(R)-benzylsuccinate CoA-transferase subunit BbsF</fullName>
        <ecNumber evidence="2">2.8.3.15</ecNumber>
    </submittedName>
</protein>
<proteinExistence type="predicted"/>
<dbReference type="Gene3D" id="3.40.50.10540">
    <property type="entry name" value="Crotonobetainyl-coa:carnitine coa-transferase, domain 1"/>
    <property type="match status" value="1"/>
</dbReference>
<dbReference type="Gene3D" id="3.30.1540.10">
    <property type="entry name" value="formyl-coa transferase, domain 3"/>
    <property type="match status" value="1"/>
</dbReference>
<dbReference type="PANTHER" id="PTHR48207:SF3">
    <property type="entry name" value="SUCCINATE--HYDROXYMETHYLGLUTARATE COA-TRANSFERASE"/>
    <property type="match status" value="1"/>
</dbReference>
<dbReference type="InterPro" id="IPR050483">
    <property type="entry name" value="CoA-transferase_III_domain"/>
</dbReference>
<dbReference type="Proteomes" id="UP000215506">
    <property type="component" value="Unassembled WGS sequence"/>
</dbReference>
<sequence length="423" mass="46303">MTDAKDVAVQPILSSVRVVDFSMGWAGPVLTQMLADHGAEVVKIESCTHTDWWRTSRALFTEGPEDLDHPWEQSPLFNAVNENKLGVTLDLNQAKGVAVASALIARADIVVENFTPRVMSNLGLDYGTLSADHPELIMVSMPAFGATGPWADFKATAFITESLAGVSSRCGYEDADPMLVSTSFADPNAGIVGALSVLMALRHRRLTGEGQHVEVAQTEALTPHLGGELLDVVMNGAVPARYGNRRPESALCGVYPVRGDDRWIAIDVRDDVQWNALADELGVIDFQRWRTPEARFADRFSIDEVIRNWTVDWDGYELERRLQSIGVPAGRVQNAADLLVDRHLGAVDFYHVMERKYVGAMPYPGPAVRLSRTPAIRKMPAPLLGEHNHFVLGNLLGMSDGAIAELEQEGVIGTEPRFARPGE</sequence>
<keyword evidence="3" id="KW-1185">Reference proteome</keyword>
<dbReference type="SUPFAM" id="SSF89796">
    <property type="entry name" value="CoA-transferase family III (CaiB/BaiF)"/>
    <property type="match status" value="1"/>
</dbReference>
<reference evidence="2 3" key="1">
    <citation type="submission" date="2017-07" db="EMBL/GenBank/DDBJ databases">
        <title>First draft Genome Sequence of Nocardia cerradoensis isolated from human infection.</title>
        <authorList>
            <person name="Carrasco G."/>
        </authorList>
    </citation>
    <scope>NUCLEOTIDE SEQUENCE [LARGE SCALE GENOMIC DNA]</scope>
    <source>
        <strain evidence="2 3">CNM20130759</strain>
    </source>
</reference>
<accession>A0A231GV19</accession>
<dbReference type="AlphaFoldDB" id="A0A231GV19"/>
<name>A0A231GV19_9NOCA</name>
<evidence type="ECO:0000313" key="3">
    <source>
        <dbReference type="Proteomes" id="UP000215506"/>
    </source>
</evidence>
<evidence type="ECO:0000256" key="1">
    <source>
        <dbReference type="ARBA" id="ARBA00022679"/>
    </source>
</evidence>
<comment type="caution">
    <text evidence="2">The sequence shown here is derived from an EMBL/GenBank/DDBJ whole genome shotgun (WGS) entry which is preliminary data.</text>
</comment>
<dbReference type="InterPro" id="IPR044855">
    <property type="entry name" value="CoA-Trfase_III_dom3_sf"/>
</dbReference>
<dbReference type="RefSeq" id="WP_051042662.1">
    <property type="nucleotide sequence ID" value="NZ_JAAXOR010000001.1"/>
</dbReference>
<dbReference type="InterPro" id="IPR023606">
    <property type="entry name" value="CoA-Trfase_III_dom_1_sf"/>
</dbReference>
<dbReference type="Pfam" id="PF02515">
    <property type="entry name" value="CoA_transf_3"/>
    <property type="match status" value="1"/>
</dbReference>
<keyword evidence="1 2" id="KW-0808">Transferase</keyword>